<protein>
    <submittedName>
        <fullName evidence="2">Uncharacterized protein</fullName>
    </submittedName>
</protein>
<proteinExistence type="predicted"/>
<sequence length="65" mass="6949">MCLPHTSVLSLLPTTSPPKILPPHPRTPPQPSSCRIPDPLYPTPFIPAIPAAAYSQLGPKGHIFS</sequence>
<organism evidence="2 3">
    <name type="scientific">Portunus trituberculatus</name>
    <name type="common">Swimming crab</name>
    <name type="synonym">Neptunus trituberculatus</name>
    <dbReference type="NCBI Taxonomy" id="210409"/>
    <lineage>
        <taxon>Eukaryota</taxon>
        <taxon>Metazoa</taxon>
        <taxon>Ecdysozoa</taxon>
        <taxon>Arthropoda</taxon>
        <taxon>Crustacea</taxon>
        <taxon>Multicrustacea</taxon>
        <taxon>Malacostraca</taxon>
        <taxon>Eumalacostraca</taxon>
        <taxon>Eucarida</taxon>
        <taxon>Decapoda</taxon>
        <taxon>Pleocyemata</taxon>
        <taxon>Brachyura</taxon>
        <taxon>Eubrachyura</taxon>
        <taxon>Portunoidea</taxon>
        <taxon>Portunidae</taxon>
        <taxon>Portuninae</taxon>
        <taxon>Portunus</taxon>
    </lineage>
</organism>
<dbReference type="AlphaFoldDB" id="A0A5B7F5J1"/>
<accession>A0A5B7F5J1</accession>
<reference evidence="2 3" key="1">
    <citation type="submission" date="2019-05" db="EMBL/GenBank/DDBJ databases">
        <title>Another draft genome of Portunus trituberculatus and its Hox gene families provides insights of decapod evolution.</title>
        <authorList>
            <person name="Jeong J.-H."/>
            <person name="Song I."/>
            <person name="Kim S."/>
            <person name="Choi T."/>
            <person name="Kim D."/>
            <person name="Ryu S."/>
            <person name="Kim W."/>
        </authorList>
    </citation>
    <scope>NUCLEOTIDE SEQUENCE [LARGE SCALE GENOMIC DNA]</scope>
    <source>
        <tissue evidence="2">Muscle</tissue>
    </source>
</reference>
<comment type="caution">
    <text evidence="2">The sequence shown here is derived from an EMBL/GenBank/DDBJ whole genome shotgun (WGS) entry which is preliminary data.</text>
</comment>
<dbReference type="EMBL" id="VSRR010004817">
    <property type="protein sequence ID" value="MPC40797.1"/>
    <property type="molecule type" value="Genomic_DNA"/>
</dbReference>
<evidence type="ECO:0000256" key="1">
    <source>
        <dbReference type="SAM" id="MobiDB-lite"/>
    </source>
</evidence>
<evidence type="ECO:0000313" key="2">
    <source>
        <dbReference type="EMBL" id="MPC40797.1"/>
    </source>
</evidence>
<dbReference type="Proteomes" id="UP000324222">
    <property type="component" value="Unassembled WGS sequence"/>
</dbReference>
<feature type="compositionally biased region" description="Pro residues" evidence="1">
    <location>
        <begin position="15"/>
        <end position="31"/>
    </location>
</feature>
<evidence type="ECO:0000313" key="3">
    <source>
        <dbReference type="Proteomes" id="UP000324222"/>
    </source>
</evidence>
<feature type="region of interest" description="Disordered" evidence="1">
    <location>
        <begin position="1"/>
        <end position="34"/>
    </location>
</feature>
<name>A0A5B7F5J1_PORTR</name>
<keyword evidence="3" id="KW-1185">Reference proteome</keyword>
<gene>
    <name evidence="2" type="ORF">E2C01_034366</name>
</gene>